<evidence type="ECO:0000256" key="5">
    <source>
        <dbReference type="ARBA" id="ARBA00022989"/>
    </source>
</evidence>
<keyword evidence="10" id="KW-1185">Reference proteome</keyword>
<organism evidence="9 10">
    <name type="scientific">Oceanicella actignis</name>
    <dbReference type="NCBI Taxonomy" id="1189325"/>
    <lineage>
        <taxon>Bacteria</taxon>
        <taxon>Pseudomonadati</taxon>
        <taxon>Pseudomonadota</taxon>
        <taxon>Alphaproteobacteria</taxon>
        <taxon>Rhodobacterales</taxon>
        <taxon>Paracoccaceae</taxon>
        <taxon>Oceanicella</taxon>
    </lineage>
</organism>
<keyword evidence="2" id="KW-0328">Glycosyltransferase</keyword>
<evidence type="ECO:0000259" key="8">
    <source>
        <dbReference type="Pfam" id="PF05157"/>
    </source>
</evidence>
<dbReference type="AlphaFoldDB" id="A0A1M7TKJ8"/>
<name>A0A1M7TKJ8_9RHOB</name>
<dbReference type="Proteomes" id="UP000184066">
    <property type="component" value="Unassembled WGS sequence"/>
</dbReference>
<accession>A0A1M7TKJ8</accession>
<proteinExistence type="predicted"/>
<evidence type="ECO:0000256" key="4">
    <source>
        <dbReference type="ARBA" id="ARBA00022692"/>
    </source>
</evidence>
<evidence type="ECO:0000256" key="1">
    <source>
        <dbReference type="ARBA" id="ARBA00004141"/>
    </source>
</evidence>
<feature type="transmembrane region" description="Helical" evidence="7">
    <location>
        <begin position="184"/>
        <end position="201"/>
    </location>
</feature>
<dbReference type="GO" id="GO:0016020">
    <property type="term" value="C:membrane"/>
    <property type="evidence" value="ECO:0007669"/>
    <property type="project" value="UniProtKB-SubCell"/>
</dbReference>
<feature type="transmembrane region" description="Helical" evidence="7">
    <location>
        <begin position="207"/>
        <end position="226"/>
    </location>
</feature>
<dbReference type="InterPro" id="IPR029044">
    <property type="entry name" value="Nucleotide-diphossugar_trans"/>
</dbReference>
<feature type="transmembrane region" description="Helical" evidence="7">
    <location>
        <begin position="548"/>
        <end position="568"/>
    </location>
</feature>
<dbReference type="SUPFAM" id="SSF53448">
    <property type="entry name" value="Nucleotide-diphospho-sugar transferases"/>
    <property type="match status" value="1"/>
</dbReference>
<dbReference type="Pfam" id="PF13641">
    <property type="entry name" value="Glyco_tranf_2_3"/>
    <property type="match status" value="1"/>
</dbReference>
<evidence type="ECO:0000313" key="10">
    <source>
        <dbReference type="Proteomes" id="UP000184066"/>
    </source>
</evidence>
<keyword evidence="6 7" id="KW-0472">Membrane</keyword>
<evidence type="ECO:0000256" key="6">
    <source>
        <dbReference type="ARBA" id="ARBA00023136"/>
    </source>
</evidence>
<gene>
    <name evidence="9" type="ORF">SAMN05216200_10799</name>
</gene>
<evidence type="ECO:0000256" key="3">
    <source>
        <dbReference type="ARBA" id="ARBA00022679"/>
    </source>
</evidence>
<comment type="subcellular location">
    <subcellularLocation>
        <location evidence="1">Membrane</location>
        <topology evidence="1">Multi-pass membrane protein</topology>
    </subcellularLocation>
</comment>
<dbReference type="InterPro" id="IPR050321">
    <property type="entry name" value="Glycosyltr_2/OpgH_subfam"/>
</dbReference>
<dbReference type="InterPro" id="IPR007831">
    <property type="entry name" value="T2SS_GspE_N"/>
</dbReference>
<protein>
    <submittedName>
        <fullName evidence="9">Glycosyltransferase, catalytic subunit of cellulose synthase and poly-beta-1,6-N-acetylglucosamine synthase</fullName>
    </submittedName>
</protein>
<dbReference type="Pfam" id="PF05157">
    <property type="entry name" value="MshEN"/>
    <property type="match status" value="1"/>
</dbReference>
<reference evidence="9 10" key="1">
    <citation type="submission" date="2016-12" db="EMBL/GenBank/DDBJ databases">
        <authorList>
            <person name="Song W.-J."/>
            <person name="Kurnit D.M."/>
        </authorList>
    </citation>
    <scope>NUCLEOTIDE SEQUENCE [LARGE SCALE GENOMIC DNA]</scope>
    <source>
        <strain evidence="9 10">CGMCC 1.10808</strain>
    </source>
</reference>
<keyword evidence="5 7" id="KW-1133">Transmembrane helix</keyword>
<dbReference type="EMBL" id="FRDL01000007">
    <property type="protein sequence ID" value="SHN71143.1"/>
    <property type="molecule type" value="Genomic_DNA"/>
</dbReference>
<dbReference type="Gene3D" id="3.90.550.10">
    <property type="entry name" value="Spore Coat Polysaccharide Biosynthesis Protein SpsA, Chain A"/>
    <property type="match status" value="1"/>
</dbReference>
<feature type="transmembrane region" description="Helical" evidence="7">
    <location>
        <begin position="501"/>
        <end position="528"/>
    </location>
</feature>
<evidence type="ECO:0000313" key="9">
    <source>
        <dbReference type="EMBL" id="SHN71143.1"/>
    </source>
</evidence>
<dbReference type="STRING" id="1189325.SAMN04488119_107100"/>
<dbReference type="SUPFAM" id="SSF160246">
    <property type="entry name" value="EspE N-terminal domain-like"/>
    <property type="match status" value="1"/>
</dbReference>
<dbReference type="InterPro" id="IPR037257">
    <property type="entry name" value="T2SS_E_N_sf"/>
</dbReference>
<keyword evidence="3 9" id="KW-0808">Transferase</keyword>
<feature type="domain" description="Type II secretion system protein GspE N-terminal" evidence="8">
    <location>
        <begin position="71"/>
        <end position="159"/>
    </location>
</feature>
<evidence type="ECO:0000256" key="2">
    <source>
        <dbReference type="ARBA" id="ARBA00022676"/>
    </source>
</evidence>
<keyword evidence="4 7" id="KW-0812">Transmembrane</keyword>
<sequence length="628" mass="68116">MAQVDLASTERAAPPRLGEILVARGAVSRRRLKAALRRQRRVGAPLGEILCASGAVRRADVLAALAEQRARPFIDLEAQPPDPSLMDEGDLIHCLQRRALPWRREEGRLVFAAADPGALMGAELFLRRAFRVPRHLDVEVVACAPEAFEAVLSARFAPELARRAASRTPERLSARGLTRPGPRLALGAALAGAAALLALAPQLALPALFLAALALNAVNVGLRLAVMALPARRSVLPCPAPAEPEPGPPPRITLIIALYREPQVAAQLIEGLRALDYPPERLEAILALEEGDEATRAAIEAADPPRWARILVTPPGGPRTKPRALNHALDFASGDIIGVYDAEDRPEPRQLRKVAAAFAGSSAKLACVQARLAFRNEADGWIPRCFAVEYATWFHVMLPGMAQLGFPLPLGGTSLFFRRAALERLGAWDAHNVTEDADLGIRLARAGYVTGLIDSETDEEATRTPLAWIRQRSRWQKGYLMTWLTHMRAPRRLWRDLGPRGFLGFQALFLGAASAFLAQPLFWAVWVWPALAGPVFDPAAALGALGHALAGALLMGQAVMAGSSVLALRRAGRRNLIPTALSLPFYWPMGVASALKSLVEAAAAPLYWDKTEHGRPPRRGLWKFPRSR</sequence>
<evidence type="ECO:0000256" key="7">
    <source>
        <dbReference type="SAM" id="Phobius"/>
    </source>
</evidence>
<dbReference type="RefSeq" id="WP_072747724.1">
    <property type="nucleotide sequence ID" value="NZ_FOHL01000007.1"/>
</dbReference>
<dbReference type="PANTHER" id="PTHR43867:SF2">
    <property type="entry name" value="CELLULOSE SYNTHASE CATALYTIC SUBUNIT A [UDP-FORMING]"/>
    <property type="match status" value="1"/>
</dbReference>
<dbReference type="PANTHER" id="PTHR43867">
    <property type="entry name" value="CELLULOSE SYNTHASE CATALYTIC SUBUNIT A [UDP-FORMING]"/>
    <property type="match status" value="1"/>
</dbReference>
<dbReference type="GO" id="GO:0016757">
    <property type="term" value="F:glycosyltransferase activity"/>
    <property type="evidence" value="ECO:0007669"/>
    <property type="project" value="UniProtKB-KW"/>
</dbReference>